<organism evidence="2 3">
    <name type="scientific">Armillaria novae-zelandiae</name>
    <dbReference type="NCBI Taxonomy" id="153914"/>
    <lineage>
        <taxon>Eukaryota</taxon>
        <taxon>Fungi</taxon>
        <taxon>Dikarya</taxon>
        <taxon>Basidiomycota</taxon>
        <taxon>Agaricomycotina</taxon>
        <taxon>Agaricomycetes</taxon>
        <taxon>Agaricomycetidae</taxon>
        <taxon>Agaricales</taxon>
        <taxon>Marasmiineae</taxon>
        <taxon>Physalacriaceae</taxon>
        <taxon>Armillaria</taxon>
    </lineage>
</organism>
<evidence type="ECO:0000313" key="2">
    <source>
        <dbReference type="EMBL" id="KAK0482545.1"/>
    </source>
</evidence>
<protein>
    <recommendedName>
        <fullName evidence="4">BTB domain-containing protein</fullName>
    </recommendedName>
</protein>
<evidence type="ECO:0000256" key="1">
    <source>
        <dbReference type="SAM" id="MobiDB-lite"/>
    </source>
</evidence>
<dbReference type="AlphaFoldDB" id="A0AA39PE23"/>
<feature type="compositionally biased region" description="Polar residues" evidence="1">
    <location>
        <begin position="147"/>
        <end position="172"/>
    </location>
</feature>
<comment type="caution">
    <text evidence="2">The sequence shown here is derived from an EMBL/GenBank/DDBJ whole genome shotgun (WGS) entry which is preliminary data.</text>
</comment>
<reference evidence="2" key="1">
    <citation type="submission" date="2023-06" db="EMBL/GenBank/DDBJ databases">
        <authorList>
            <consortium name="Lawrence Berkeley National Laboratory"/>
            <person name="Ahrendt S."/>
            <person name="Sahu N."/>
            <person name="Indic B."/>
            <person name="Wong-Bajracharya J."/>
            <person name="Merenyi Z."/>
            <person name="Ke H.-M."/>
            <person name="Monk M."/>
            <person name="Kocsube S."/>
            <person name="Drula E."/>
            <person name="Lipzen A."/>
            <person name="Balint B."/>
            <person name="Henrissat B."/>
            <person name="Andreopoulos B."/>
            <person name="Martin F.M."/>
            <person name="Harder C.B."/>
            <person name="Rigling D."/>
            <person name="Ford K.L."/>
            <person name="Foster G.D."/>
            <person name="Pangilinan J."/>
            <person name="Papanicolaou A."/>
            <person name="Barry K."/>
            <person name="LaButti K."/>
            <person name="Viragh M."/>
            <person name="Koriabine M."/>
            <person name="Yan M."/>
            <person name="Riley R."/>
            <person name="Champramary S."/>
            <person name="Plett K.L."/>
            <person name="Tsai I.J."/>
            <person name="Slot J."/>
            <person name="Sipos G."/>
            <person name="Plett J."/>
            <person name="Nagy L.G."/>
            <person name="Grigoriev I.V."/>
        </authorList>
    </citation>
    <scope>NUCLEOTIDE SEQUENCE</scope>
    <source>
        <strain evidence="2">ICMP 16352</strain>
    </source>
</reference>
<feature type="compositionally biased region" description="Acidic residues" evidence="1">
    <location>
        <begin position="400"/>
        <end position="420"/>
    </location>
</feature>
<dbReference type="EMBL" id="JAUEPR010000007">
    <property type="protein sequence ID" value="KAK0482545.1"/>
    <property type="molecule type" value="Genomic_DNA"/>
</dbReference>
<feature type="region of interest" description="Disordered" evidence="1">
    <location>
        <begin position="398"/>
        <end position="420"/>
    </location>
</feature>
<evidence type="ECO:0000313" key="3">
    <source>
        <dbReference type="Proteomes" id="UP001175227"/>
    </source>
</evidence>
<name>A0AA39PE23_9AGAR</name>
<feature type="region of interest" description="Disordered" evidence="1">
    <location>
        <begin position="147"/>
        <end position="174"/>
    </location>
</feature>
<dbReference type="Proteomes" id="UP001175227">
    <property type="component" value="Unassembled WGS sequence"/>
</dbReference>
<proteinExistence type="predicted"/>
<feature type="region of interest" description="Disordered" evidence="1">
    <location>
        <begin position="222"/>
        <end position="242"/>
    </location>
</feature>
<gene>
    <name evidence="2" type="ORF">IW261DRAFT_1468251</name>
</gene>
<keyword evidence="3" id="KW-1185">Reference proteome</keyword>
<evidence type="ECO:0008006" key="4">
    <source>
        <dbReference type="Google" id="ProtNLM"/>
    </source>
</evidence>
<sequence>MIKLGINRTIGPRSQRTVADRSQAPCHGAKDEIPIYPFACLPSCPYISSSVQASMSPSHHGTLRLPLAVFVEQKSHSLRSSSFLAYFRPVSPLPWFSFSFLGVTSFRILFRSTMSDDNSHGFRPDINMVEVASPIENCCRGSGESLPPNTNSAWAPTTHCDTSPSLMESSDSFEPRPFPPTSLLDVPVEYIIDQLHNLAPHYWDKLETADCTLVVPVPFPGGKHASEPLASPSPSYDPSGLGRRATEPTLAAVPLIRMQLHTDYLSAHSSFLRSLFSGASPIDLINPTSSLHPPGMRTSSGKFTIPPNRLPRLMPSSTPSHPVLYLPIPDPASLHYVVHWMYFGTTDVIEDALVHGVIQWEGIARNVEYLGLPTDIKIFLGRWFERWLNPDRHGINDAYVSDEEGESDTACSDDDYDDDDDLMDDLDSDGIKWKDGRDDDEEPCRGRTRATRCLSWASTASTSAVSYESV</sequence>
<accession>A0AA39PE23</accession>